<feature type="domain" description="Beta-Casp" evidence="7">
    <location>
        <begin position="257"/>
        <end position="378"/>
    </location>
</feature>
<keyword evidence="2" id="KW-0507">mRNA processing</keyword>
<keyword evidence="5" id="KW-0539">Nucleus</keyword>
<evidence type="ECO:0000259" key="8">
    <source>
        <dbReference type="SMART" id="SM01098"/>
    </source>
</evidence>
<dbReference type="InterPro" id="IPR036866">
    <property type="entry name" value="RibonucZ/Hydroxyglut_hydro"/>
</dbReference>
<evidence type="ECO:0000256" key="4">
    <source>
        <dbReference type="ARBA" id="ARBA00022801"/>
    </source>
</evidence>
<evidence type="ECO:0000313" key="10">
    <source>
        <dbReference type="Proteomes" id="UP000239649"/>
    </source>
</evidence>
<dbReference type="STRING" id="554055.A0A2P6V6P1"/>
<dbReference type="GO" id="GO:0003723">
    <property type="term" value="F:RNA binding"/>
    <property type="evidence" value="ECO:0007669"/>
    <property type="project" value="TreeGrafter"/>
</dbReference>
<dbReference type="SMART" id="SM01098">
    <property type="entry name" value="CPSF73-100_C"/>
    <property type="match status" value="1"/>
</dbReference>
<feature type="domain" description="Metallo-beta-lactamase" evidence="6">
    <location>
        <begin position="35"/>
        <end position="245"/>
    </location>
</feature>
<gene>
    <name evidence="9" type="ORF">C2E20_6795</name>
</gene>
<name>A0A2P6V6P1_9CHLO</name>
<sequence length="727" mass="77636">MSAPGPKRKAEEGAAGPDGDAVVQVLPLGAGQEVGRSCIIVRYGGKMVMLDCGVHPGFFGLASLPFFDEVDLAEVDVMLVTHFHLDHCAAVPYVTGHTPFRGRVLMTHATKAIVHTLLKDFVKVSRGGSGEGLYTEKDLDAAMEKTEVVDFHQTVDVGGVRVTAYRAGHVLGAAMFQVEIGGMRLLYTGDYSRIPDRHMPPADLPDQRPHIVVVESTYGVSRHLPREEREQRFVERIHTAVARGGRVLLPVVALGRAQELLLILEEYWERHPELHGVPIYQASGLARRAMGVYQAYIEMMNDDIKAAFTVANPFQFRHISHLKSAAQFDDVGPCVVMATPSMLQSGVSRELFEAWCEDPRNCVVIADFAVQGTLARDILGNPSEVMTRNGVKVPLRMQVDAISFSAHADFPQTSEFLDALQPPHVVLVHGEATEMARLKKALEQHAAALGIPRTLYMPKVTQPVLIEHRAERAAKVVGRLGEKAPSQGGAVRGLLVQGRGGERSLLHADDLPRFTKLHPGRVVQRQALALHRPFSEVRLALEMMFEGTQGAGDLGRVDAAGSSSGGGSGGVVLRIGGTVTLAYQPSSGGGAANSHGSAVLEWVSGSDADMVADAVVAVVLQAAGAPPGMEGAEAARRKALAAGDTGGVEAAELSILTALLGAQFGPARVDEDQGLIFVEVDGQHVVIANKGGAFKVECSDAALRGRVERALGRMRAALSPLDLGDLD</sequence>
<dbReference type="PANTHER" id="PTHR11203:SF11">
    <property type="entry name" value="CLEAVAGE AND POLYADENYLATION SPECIFICITY FACTOR SUBUNIT 3"/>
    <property type="match status" value="1"/>
</dbReference>
<reference evidence="9 10" key="1">
    <citation type="journal article" date="2018" name="Plant J.">
        <title>Genome sequences of Chlorella sorokiniana UTEX 1602 and Micractinium conductrix SAG 241.80: implications to maltose excretion by a green alga.</title>
        <authorList>
            <person name="Arriola M.B."/>
            <person name="Velmurugan N."/>
            <person name="Zhang Y."/>
            <person name="Plunkett M.H."/>
            <person name="Hondzo H."/>
            <person name="Barney B.M."/>
        </authorList>
    </citation>
    <scope>NUCLEOTIDE SEQUENCE [LARGE SCALE GENOMIC DNA]</scope>
    <source>
        <strain evidence="9 10">SAG 241.80</strain>
    </source>
</reference>
<comment type="subcellular location">
    <subcellularLocation>
        <location evidence="1">Nucleus</location>
    </subcellularLocation>
</comment>
<dbReference type="Pfam" id="PF10996">
    <property type="entry name" value="Beta-Casp"/>
    <property type="match status" value="1"/>
</dbReference>
<dbReference type="FunFam" id="3.40.50.10890:FF:000001">
    <property type="entry name" value="Cleavage and polyadenylation specificity factor subunit 3"/>
    <property type="match status" value="1"/>
</dbReference>
<protein>
    <submittedName>
        <fullName evidence="9">Cleavage and polyadenylation specificity factor subunit 3</fullName>
    </submittedName>
</protein>
<evidence type="ECO:0000313" key="9">
    <source>
        <dbReference type="EMBL" id="PSC69750.1"/>
    </source>
</evidence>
<keyword evidence="10" id="KW-1185">Reference proteome</keyword>
<evidence type="ECO:0000256" key="2">
    <source>
        <dbReference type="ARBA" id="ARBA00022664"/>
    </source>
</evidence>
<dbReference type="InterPro" id="IPR022712">
    <property type="entry name" value="Beta_Casp"/>
</dbReference>
<dbReference type="InterPro" id="IPR050698">
    <property type="entry name" value="MBL"/>
</dbReference>
<evidence type="ECO:0000259" key="7">
    <source>
        <dbReference type="SMART" id="SM01027"/>
    </source>
</evidence>
<dbReference type="Pfam" id="PF11718">
    <property type="entry name" value="CPSF73-100_C"/>
    <property type="match status" value="1"/>
</dbReference>
<dbReference type="SMART" id="SM00849">
    <property type="entry name" value="Lactamase_B"/>
    <property type="match status" value="1"/>
</dbReference>
<dbReference type="OrthoDB" id="10249535at2759"/>
<dbReference type="Gene3D" id="3.40.50.10890">
    <property type="match status" value="1"/>
</dbReference>
<evidence type="ECO:0000256" key="3">
    <source>
        <dbReference type="ARBA" id="ARBA00022722"/>
    </source>
</evidence>
<accession>A0A2P6V6P1</accession>
<dbReference type="SUPFAM" id="SSF56281">
    <property type="entry name" value="Metallo-hydrolase/oxidoreductase"/>
    <property type="match status" value="1"/>
</dbReference>
<dbReference type="GO" id="GO:0006398">
    <property type="term" value="P:mRNA 3'-end processing by stem-loop binding and cleavage"/>
    <property type="evidence" value="ECO:0007669"/>
    <property type="project" value="TreeGrafter"/>
</dbReference>
<dbReference type="Pfam" id="PF00753">
    <property type="entry name" value="Lactamase_B"/>
    <property type="match status" value="1"/>
</dbReference>
<dbReference type="Pfam" id="PF07521">
    <property type="entry name" value="RMMBL"/>
    <property type="match status" value="1"/>
</dbReference>
<keyword evidence="3" id="KW-0540">Nuclease</keyword>
<comment type="caution">
    <text evidence="9">The sequence shown here is derived from an EMBL/GenBank/DDBJ whole genome shotgun (WGS) entry which is preliminary data.</text>
</comment>
<feature type="domain" description="Pre-mRNA 3'-end-processing endonuclease polyadenylation factor C-term" evidence="8">
    <location>
        <begin position="487"/>
        <end position="721"/>
    </location>
</feature>
<dbReference type="GO" id="GO:0005847">
    <property type="term" value="C:mRNA cleavage and polyadenylation specificity factor complex"/>
    <property type="evidence" value="ECO:0007669"/>
    <property type="project" value="TreeGrafter"/>
</dbReference>
<evidence type="ECO:0000256" key="5">
    <source>
        <dbReference type="ARBA" id="ARBA00023242"/>
    </source>
</evidence>
<evidence type="ECO:0000259" key="6">
    <source>
        <dbReference type="SMART" id="SM00849"/>
    </source>
</evidence>
<evidence type="ECO:0000256" key="1">
    <source>
        <dbReference type="ARBA" id="ARBA00004123"/>
    </source>
</evidence>
<dbReference type="GO" id="GO:0004534">
    <property type="term" value="F:5'-3' RNA exonuclease activity"/>
    <property type="evidence" value="ECO:0007669"/>
    <property type="project" value="TreeGrafter"/>
</dbReference>
<dbReference type="SMART" id="SM01027">
    <property type="entry name" value="Beta-Casp"/>
    <property type="match status" value="1"/>
</dbReference>
<proteinExistence type="predicted"/>
<dbReference type="Proteomes" id="UP000239649">
    <property type="component" value="Unassembled WGS sequence"/>
</dbReference>
<dbReference type="AlphaFoldDB" id="A0A2P6V6P1"/>
<organism evidence="9 10">
    <name type="scientific">Micractinium conductrix</name>
    <dbReference type="NCBI Taxonomy" id="554055"/>
    <lineage>
        <taxon>Eukaryota</taxon>
        <taxon>Viridiplantae</taxon>
        <taxon>Chlorophyta</taxon>
        <taxon>core chlorophytes</taxon>
        <taxon>Trebouxiophyceae</taxon>
        <taxon>Chlorellales</taxon>
        <taxon>Chlorellaceae</taxon>
        <taxon>Chlorella clade</taxon>
        <taxon>Micractinium</taxon>
    </lineage>
</organism>
<dbReference type="CDD" id="cd16292">
    <property type="entry name" value="CPSF3-like_MBL-fold"/>
    <property type="match status" value="1"/>
</dbReference>
<dbReference type="Gene3D" id="3.60.15.10">
    <property type="entry name" value="Ribonuclease Z/Hydroxyacylglutathione hydrolase-like"/>
    <property type="match status" value="1"/>
</dbReference>
<dbReference type="InterPro" id="IPR021718">
    <property type="entry name" value="CPSF73-100_C"/>
</dbReference>
<dbReference type="InterPro" id="IPR001279">
    <property type="entry name" value="Metallo-B-lactamas"/>
</dbReference>
<dbReference type="GO" id="GO:0004521">
    <property type="term" value="F:RNA endonuclease activity"/>
    <property type="evidence" value="ECO:0007669"/>
    <property type="project" value="TreeGrafter"/>
</dbReference>
<keyword evidence="4" id="KW-0378">Hydrolase</keyword>
<dbReference type="PANTHER" id="PTHR11203">
    <property type="entry name" value="CLEAVAGE AND POLYADENYLATION SPECIFICITY FACTOR FAMILY MEMBER"/>
    <property type="match status" value="1"/>
</dbReference>
<dbReference type="InterPro" id="IPR011108">
    <property type="entry name" value="RMMBL"/>
</dbReference>
<dbReference type="EMBL" id="LHPF02000024">
    <property type="protein sequence ID" value="PSC69750.1"/>
    <property type="molecule type" value="Genomic_DNA"/>
</dbReference>